<protein>
    <submittedName>
        <fullName evidence="1">Uncharacterized protein</fullName>
    </submittedName>
</protein>
<accession>A0A6M3LJC8</accession>
<gene>
    <name evidence="1" type="ORF">MM415B04219_0001</name>
</gene>
<organism evidence="1">
    <name type="scientific">viral metagenome</name>
    <dbReference type="NCBI Taxonomy" id="1070528"/>
    <lineage>
        <taxon>unclassified sequences</taxon>
        <taxon>metagenomes</taxon>
        <taxon>organismal metagenomes</taxon>
    </lineage>
</organism>
<reference evidence="1" key="1">
    <citation type="submission" date="2020-03" db="EMBL/GenBank/DDBJ databases">
        <title>The deep terrestrial virosphere.</title>
        <authorList>
            <person name="Holmfeldt K."/>
            <person name="Nilsson E."/>
            <person name="Simone D."/>
            <person name="Lopez-Fernandez M."/>
            <person name="Wu X."/>
            <person name="de Brujin I."/>
            <person name="Lundin D."/>
            <person name="Andersson A."/>
            <person name="Bertilsson S."/>
            <person name="Dopson M."/>
        </authorList>
    </citation>
    <scope>NUCLEOTIDE SEQUENCE</scope>
    <source>
        <strain evidence="1">MM415B04219</strain>
    </source>
</reference>
<sequence length="53" mass="6338">MRQEIIEILKRNHNIVGTPYLFNEMVDEILTVIHKEMTDSIVETVQRLIKEEK</sequence>
<evidence type="ECO:0000313" key="1">
    <source>
        <dbReference type="EMBL" id="QJA93434.1"/>
    </source>
</evidence>
<dbReference type="EMBL" id="MT143149">
    <property type="protein sequence ID" value="QJA93434.1"/>
    <property type="molecule type" value="Genomic_DNA"/>
</dbReference>
<dbReference type="AlphaFoldDB" id="A0A6M3LJC8"/>
<proteinExistence type="predicted"/>
<name>A0A6M3LJC8_9ZZZZ</name>